<evidence type="ECO:0008006" key="4">
    <source>
        <dbReference type="Google" id="ProtNLM"/>
    </source>
</evidence>
<organism evidence="2 3">
    <name type="scientific">Candidatus Woesebacteria bacterium RIFCSPHIGHO2_01_FULL_40_22</name>
    <dbReference type="NCBI Taxonomy" id="1802499"/>
    <lineage>
        <taxon>Bacteria</taxon>
        <taxon>Candidatus Woeseibacteriota</taxon>
    </lineage>
</organism>
<name>A0A1F7YK50_9BACT</name>
<sequence>MLKKGFVGIYILIVVLVIGIALFIYFSLIKSSGGLTSLMPSIKNEPLPSPSGSATIPSGKKFVGIMGSYVEDFATIKSWGGNTAHVYKNPGSTIEIGSALQSAKANGLYFMASVAKINQFNDAFDLTSFNSNTSKFLPDLDVVAGDPYFLGYWLIDEPCNSKKRSQVQAEDFDDLYKAVKAVNPQVPIVINFGTLECLQGFTSSSKPGLKFTDIGMFTVTEKKLMQRPSYIAEQAALTKGIKTYDPSIKILPQVEAVGLIQKGAPIPSASWIESAGLSTAKHLDVFDGMLFYSFHAFDNVNFIGDSISNVVNDPAYVSAFKTVFSAALK</sequence>
<keyword evidence="1" id="KW-0812">Transmembrane</keyword>
<dbReference type="SUPFAM" id="SSF51445">
    <property type="entry name" value="(Trans)glycosidases"/>
    <property type="match status" value="1"/>
</dbReference>
<dbReference type="Gene3D" id="3.20.20.80">
    <property type="entry name" value="Glycosidases"/>
    <property type="match status" value="1"/>
</dbReference>
<keyword evidence="1" id="KW-0472">Membrane</keyword>
<accession>A0A1F7YK50</accession>
<reference evidence="2 3" key="1">
    <citation type="journal article" date="2016" name="Nat. Commun.">
        <title>Thousands of microbial genomes shed light on interconnected biogeochemical processes in an aquifer system.</title>
        <authorList>
            <person name="Anantharaman K."/>
            <person name="Brown C.T."/>
            <person name="Hug L.A."/>
            <person name="Sharon I."/>
            <person name="Castelle C.J."/>
            <person name="Probst A.J."/>
            <person name="Thomas B.C."/>
            <person name="Singh A."/>
            <person name="Wilkins M.J."/>
            <person name="Karaoz U."/>
            <person name="Brodie E.L."/>
            <person name="Williams K.H."/>
            <person name="Hubbard S.S."/>
            <person name="Banfield J.F."/>
        </authorList>
    </citation>
    <scope>NUCLEOTIDE SEQUENCE [LARGE SCALE GENOMIC DNA]</scope>
</reference>
<gene>
    <name evidence="2" type="ORF">A2628_06060</name>
</gene>
<dbReference type="AlphaFoldDB" id="A0A1F7YK50"/>
<dbReference type="InterPro" id="IPR017853">
    <property type="entry name" value="GH"/>
</dbReference>
<comment type="caution">
    <text evidence="2">The sequence shown here is derived from an EMBL/GenBank/DDBJ whole genome shotgun (WGS) entry which is preliminary data.</text>
</comment>
<protein>
    <recommendedName>
        <fullName evidence="4">Glycoside hydrolase family 5 domain-containing protein</fullName>
    </recommendedName>
</protein>
<evidence type="ECO:0000313" key="3">
    <source>
        <dbReference type="Proteomes" id="UP000179221"/>
    </source>
</evidence>
<dbReference type="Proteomes" id="UP000179221">
    <property type="component" value="Unassembled WGS sequence"/>
</dbReference>
<evidence type="ECO:0000256" key="1">
    <source>
        <dbReference type="SAM" id="Phobius"/>
    </source>
</evidence>
<feature type="transmembrane region" description="Helical" evidence="1">
    <location>
        <begin position="7"/>
        <end position="28"/>
    </location>
</feature>
<evidence type="ECO:0000313" key="2">
    <source>
        <dbReference type="EMBL" id="OGM26978.1"/>
    </source>
</evidence>
<proteinExistence type="predicted"/>
<dbReference type="EMBL" id="MGGL01000008">
    <property type="protein sequence ID" value="OGM26978.1"/>
    <property type="molecule type" value="Genomic_DNA"/>
</dbReference>
<keyword evidence="1" id="KW-1133">Transmembrane helix</keyword>